<dbReference type="KEGG" id="fes:HER31_14895"/>
<name>A0A6H1UG60_9GAMM</name>
<evidence type="ECO:0000313" key="1">
    <source>
        <dbReference type="EMBL" id="QIZ78071.1"/>
    </source>
</evidence>
<gene>
    <name evidence="1" type="ORF">HER31_14895</name>
</gene>
<dbReference type="RefSeq" id="WP_168661681.1">
    <property type="nucleotide sequence ID" value="NZ_CP051180.1"/>
</dbReference>
<dbReference type="Proteomes" id="UP000501602">
    <property type="component" value="Chromosome"/>
</dbReference>
<sequence length="323" mass="36276">MNHIANLPQFDVPAGTDIFGQPLASFNELLVDIRTHSEPDAGPNGFVYAHHSPSGNCYYIGGGTDPERPYNFDAGCRSKTYYEHTDWVLAGLVTDLPSNCALFDVTCWSLEQLLYDRMGALHFKLANDGRPYASKATNAEPWAHPMCRKFHQRLQWFLVPVLFRIYNEVPVRHGRDAAISEGSNPSYLKRVVTMAESAPNNYRQINRVTNWLLAAMGLEGRVNTVGNIGLVGYFNRNDVNELFQMHDQADWATLLDDRVPTDAQIEELYQAFERSVATNDGEIVYPDTALVDLNSAETTETQLTAILNRQQSNRSGIANVHNH</sequence>
<protein>
    <submittedName>
        <fullName evidence="1">Uncharacterized protein</fullName>
    </submittedName>
</protein>
<organism evidence="1 2">
    <name type="scientific">Ferrimonas lipolytica</name>
    <dbReference type="NCBI Taxonomy" id="2724191"/>
    <lineage>
        <taxon>Bacteria</taxon>
        <taxon>Pseudomonadati</taxon>
        <taxon>Pseudomonadota</taxon>
        <taxon>Gammaproteobacteria</taxon>
        <taxon>Alteromonadales</taxon>
        <taxon>Ferrimonadaceae</taxon>
        <taxon>Ferrimonas</taxon>
    </lineage>
</organism>
<evidence type="ECO:0000313" key="2">
    <source>
        <dbReference type="Proteomes" id="UP000501602"/>
    </source>
</evidence>
<dbReference type="EMBL" id="CP051180">
    <property type="protein sequence ID" value="QIZ78071.1"/>
    <property type="molecule type" value="Genomic_DNA"/>
</dbReference>
<accession>A0A6H1UG60</accession>
<dbReference type="AlphaFoldDB" id="A0A6H1UG60"/>
<keyword evidence="2" id="KW-1185">Reference proteome</keyword>
<proteinExistence type="predicted"/>
<reference evidence="1 2" key="1">
    <citation type="submission" date="2020-04" db="EMBL/GenBank/DDBJ databases">
        <title>Ferrimonas sp. S7 isolated from sea water.</title>
        <authorList>
            <person name="Bae S.S."/>
            <person name="Baek K."/>
        </authorList>
    </citation>
    <scope>NUCLEOTIDE SEQUENCE [LARGE SCALE GENOMIC DNA]</scope>
    <source>
        <strain evidence="1 2">S7</strain>
    </source>
</reference>